<keyword evidence="2" id="KW-1185">Reference proteome</keyword>
<dbReference type="AlphaFoldDB" id="A0A2V1MZ59"/>
<dbReference type="InterPro" id="IPR029068">
    <property type="entry name" value="Glyas_Bleomycin-R_OHBP_Dase"/>
</dbReference>
<gene>
    <name evidence="1" type="ORF">DCM90_03700</name>
</gene>
<dbReference type="RefSeq" id="WP_109250000.1">
    <property type="nucleotide sequence ID" value="NZ_QCXQ01000002.1"/>
</dbReference>
<accession>A0A2V1MZ59</accession>
<evidence type="ECO:0000313" key="2">
    <source>
        <dbReference type="Proteomes" id="UP000245080"/>
    </source>
</evidence>
<evidence type="ECO:0000313" key="1">
    <source>
        <dbReference type="EMBL" id="PWG00053.1"/>
    </source>
</evidence>
<dbReference type="Proteomes" id="UP000245080">
    <property type="component" value="Unassembled WGS sequence"/>
</dbReference>
<sequence>MNIRELSPATLTVANLHNSLRFYHEVFDLPMLESDVPGVKSGDQTIQFQLGTPVPTDQAVLKMTAKNKAEDIRKHFINYGVHVVSQFDSSVTATDQALTVLVEDPDHYQIEITILPPTHQR</sequence>
<proteinExistence type="predicted"/>
<dbReference type="Gene3D" id="3.10.180.10">
    <property type="entry name" value="2,3-Dihydroxybiphenyl 1,2-Dioxygenase, domain 1"/>
    <property type="match status" value="1"/>
</dbReference>
<name>A0A2V1MZ59_9LACO</name>
<comment type="caution">
    <text evidence="1">The sequence shown here is derived from an EMBL/GenBank/DDBJ whole genome shotgun (WGS) entry which is preliminary data.</text>
</comment>
<dbReference type="SUPFAM" id="SSF54593">
    <property type="entry name" value="Glyoxalase/Bleomycin resistance protein/Dihydroxybiphenyl dioxygenase"/>
    <property type="match status" value="1"/>
</dbReference>
<organism evidence="1 2">
    <name type="scientific">Levilactobacillus bambusae</name>
    <dbReference type="NCBI Taxonomy" id="2024736"/>
    <lineage>
        <taxon>Bacteria</taxon>
        <taxon>Bacillati</taxon>
        <taxon>Bacillota</taxon>
        <taxon>Bacilli</taxon>
        <taxon>Lactobacillales</taxon>
        <taxon>Lactobacillaceae</taxon>
        <taxon>Levilactobacillus</taxon>
    </lineage>
</organism>
<dbReference type="EMBL" id="QCXQ01000002">
    <property type="protein sequence ID" value="PWG00053.1"/>
    <property type="molecule type" value="Genomic_DNA"/>
</dbReference>
<protein>
    <submittedName>
        <fullName evidence="1">VOC family virulence protein</fullName>
    </submittedName>
</protein>
<dbReference type="OrthoDB" id="9802805at2"/>
<reference evidence="1 2" key="1">
    <citation type="journal article" date="2018" name="Int. J. Syst. Evol. Microbiol.">
        <title>Lactobacillus bambusae sp. nov., isolated from a traditional fermented Ma-bamboo shoots of Taiwan.</title>
        <authorList>
            <person name="Wang L.-T."/>
        </authorList>
    </citation>
    <scope>NUCLEOTIDE SEQUENCE [LARGE SCALE GENOMIC DNA]</scope>
    <source>
        <strain evidence="1 2">BS-W1</strain>
    </source>
</reference>